<keyword evidence="4 6" id="KW-0520">NAD</keyword>
<dbReference type="InterPro" id="IPR017438">
    <property type="entry name" value="ATP-NAD_kinase_N"/>
</dbReference>
<dbReference type="Gene3D" id="2.60.200.30">
    <property type="entry name" value="Probable inorganic polyphosphate/atp-NAD kinase, domain 2"/>
    <property type="match status" value="1"/>
</dbReference>
<dbReference type="EMBL" id="JAGGLJ010000026">
    <property type="protein sequence ID" value="MBP2026181.1"/>
    <property type="molecule type" value="Genomic_DNA"/>
</dbReference>
<dbReference type="InterPro" id="IPR016064">
    <property type="entry name" value="NAD/diacylglycerol_kinase_sf"/>
</dbReference>
<keyword evidence="6" id="KW-0963">Cytoplasm</keyword>
<dbReference type="Pfam" id="PF01513">
    <property type="entry name" value="NAD_kinase"/>
    <property type="match status" value="1"/>
</dbReference>
<proteinExistence type="inferred from homology"/>
<evidence type="ECO:0000313" key="7">
    <source>
        <dbReference type="EMBL" id="MBP2026181.1"/>
    </source>
</evidence>
<keyword evidence="1 6" id="KW-0808">Transferase</keyword>
<dbReference type="Proteomes" id="UP001519306">
    <property type="component" value="Unassembled WGS sequence"/>
</dbReference>
<dbReference type="Pfam" id="PF20143">
    <property type="entry name" value="NAD_kinase_C"/>
    <property type="match status" value="1"/>
</dbReference>
<accession>A0ABS4KFZ3</accession>
<dbReference type="Gene3D" id="3.40.50.10330">
    <property type="entry name" value="Probable inorganic polyphosphate/atp-NAD kinase, domain 1"/>
    <property type="match status" value="1"/>
</dbReference>
<dbReference type="PANTHER" id="PTHR20275:SF0">
    <property type="entry name" value="NAD KINASE"/>
    <property type="match status" value="1"/>
</dbReference>
<evidence type="ECO:0000256" key="2">
    <source>
        <dbReference type="ARBA" id="ARBA00022777"/>
    </source>
</evidence>
<dbReference type="PANTHER" id="PTHR20275">
    <property type="entry name" value="NAD KINASE"/>
    <property type="match status" value="1"/>
</dbReference>
<protein>
    <recommendedName>
        <fullName evidence="6">NAD kinase</fullName>
        <ecNumber evidence="6">2.7.1.23</ecNumber>
    </recommendedName>
    <alternativeName>
        <fullName evidence="6">ATP-dependent NAD kinase</fullName>
    </alternativeName>
</protein>
<evidence type="ECO:0000256" key="4">
    <source>
        <dbReference type="ARBA" id="ARBA00023027"/>
    </source>
</evidence>
<feature type="active site" description="Proton acceptor" evidence="6">
    <location>
        <position position="51"/>
    </location>
</feature>
<evidence type="ECO:0000256" key="6">
    <source>
        <dbReference type="HAMAP-Rule" id="MF_00361"/>
    </source>
</evidence>
<reference evidence="7 8" key="1">
    <citation type="submission" date="2021-03" db="EMBL/GenBank/DDBJ databases">
        <title>Genomic Encyclopedia of Type Strains, Phase IV (KMG-IV): sequencing the most valuable type-strain genomes for metagenomic binning, comparative biology and taxonomic classification.</title>
        <authorList>
            <person name="Goeker M."/>
        </authorList>
    </citation>
    <scope>NUCLEOTIDE SEQUENCE [LARGE SCALE GENOMIC DNA]</scope>
    <source>
        <strain evidence="7 8">DSM 27563</strain>
    </source>
</reference>
<comment type="caution">
    <text evidence="6">Lacks conserved residue(s) required for the propagation of feature annotation.</text>
</comment>
<name>A0ABS4KFZ3_9FIRM</name>
<feature type="binding site" evidence="6">
    <location>
        <begin position="51"/>
        <end position="52"/>
    </location>
    <ligand>
        <name>NAD(+)</name>
        <dbReference type="ChEBI" id="CHEBI:57540"/>
    </ligand>
</feature>
<comment type="similarity">
    <text evidence="6">Belongs to the NAD kinase family.</text>
</comment>
<keyword evidence="8" id="KW-1185">Reference proteome</keyword>
<comment type="cofactor">
    <cofactor evidence="6">
        <name>a divalent metal cation</name>
        <dbReference type="ChEBI" id="CHEBI:60240"/>
    </cofactor>
</comment>
<gene>
    <name evidence="6" type="primary">nadK</name>
    <name evidence="7" type="ORF">J2Z71_001740</name>
</gene>
<keyword evidence="3 6" id="KW-0521">NADP</keyword>
<feature type="binding site" evidence="6">
    <location>
        <begin position="164"/>
        <end position="169"/>
    </location>
    <ligand>
        <name>NAD(+)</name>
        <dbReference type="ChEBI" id="CHEBI:57540"/>
    </ligand>
</feature>
<evidence type="ECO:0000256" key="1">
    <source>
        <dbReference type="ARBA" id="ARBA00022679"/>
    </source>
</evidence>
<comment type="function">
    <text evidence="6">Involved in the regulation of the intracellular balance of NAD and NADP, and is a key enzyme in the biosynthesis of NADP. Catalyzes specifically the phosphorylation on 2'-hydroxyl of the adenosine moiety of NAD to yield NADP.</text>
</comment>
<evidence type="ECO:0000313" key="8">
    <source>
        <dbReference type="Proteomes" id="UP001519306"/>
    </source>
</evidence>
<organism evidence="7 8">
    <name type="scientific">Peptoniphilus stercorisuis</name>
    <dbReference type="NCBI Taxonomy" id="1436965"/>
    <lineage>
        <taxon>Bacteria</taxon>
        <taxon>Bacillati</taxon>
        <taxon>Bacillota</taxon>
        <taxon>Tissierellia</taxon>
        <taxon>Tissierellales</taxon>
        <taxon>Peptoniphilaceae</taxon>
        <taxon>Peptoniphilus</taxon>
    </lineage>
</organism>
<dbReference type="GO" id="GO:0003951">
    <property type="term" value="F:NAD+ kinase activity"/>
    <property type="evidence" value="ECO:0007669"/>
    <property type="project" value="UniProtKB-EC"/>
</dbReference>
<dbReference type="SUPFAM" id="SSF111331">
    <property type="entry name" value="NAD kinase/diacylglycerol kinase-like"/>
    <property type="match status" value="1"/>
</dbReference>
<feature type="binding site" evidence="6">
    <location>
        <position position="153"/>
    </location>
    <ligand>
        <name>NAD(+)</name>
        <dbReference type="ChEBI" id="CHEBI:57540"/>
    </ligand>
</feature>
<keyword evidence="6" id="KW-0547">Nucleotide-binding</keyword>
<evidence type="ECO:0000256" key="5">
    <source>
        <dbReference type="ARBA" id="ARBA00047925"/>
    </source>
</evidence>
<dbReference type="InterPro" id="IPR002504">
    <property type="entry name" value="NADK"/>
</dbReference>
<evidence type="ECO:0000256" key="3">
    <source>
        <dbReference type="ARBA" id="ARBA00022857"/>
    </source>
</evidence>
<dbReference type="HAMAP" id="MF_00361">
    <property type="entry name" value="NAD_kinase"/>
    <property type="match status" value="1"/>
</dbReference>
<comment type="caution">
    <text evidence="7">The sequence shown here is derived from an EMBL/GenBank/DDBJ whole genome shotgun (WGS) entry which is preliminary data.</text>
</comment>
<feature type="binding site" evidence="6">
    <location>
        <begin position="124"/>
        <end position="125"/>
    </location>
    <ligand>
        <name>NAD(+)</name>
        <dbReference type="ChEBI" id="CHEBI:57540"/>
    </ligand>
</feature>
<sequence length="267" mass="29945">MEDKIINILSNSNFESRKTTSKLIYLLKSKGFNPTTKFSNKAELTICVGGDGAFLKAVHKNNFSQIPYVGINTGHLGFFQEISPDKMDEFINDYIKGNYSVEELNLIGAEVFTKNKNYILTALNEVVLKAQNSKMIHSHVFINKNHLEKFSGDGLLISTPSGSTAYNFSSGGAIVYPTLNVIQLTPISPVNSTAYRSLQSPVIVPGNHIISLVPEKRYANSNLLLVDGKEYFFTNLKKVNLRMSNKTIRRLVFSKDSYWDNLKSKFL</sequence>
<comment type="catalytic activity">
    <reaction evidence="5 6">
        <text>NAD(+) + ATP = ADP + NADP(+) + H(+)</text>
        <dbReference type="Rhea" id="RHEA:18629"/>
        <dbReference type="ChEBI" id="CHEBI:15378"/>
        <dbReference type="ChEBI" id="CHEBI:30616"/>
        <dbReference type="ChEBI" id="CHEBI:57540"/>
        <dbReference type="ChEBI" id="CHEBI:58349"/>
        <dbReference type="ChEBI" id="CHEBI:456216"/>
        <dbReference type="EC" id="2.7.1.23"/>
    </reaction>
</comment>
<keyword evidence="2 6" id="KW-0418">Kinase</keyword>
<comment type="subcellular location">
    <subcellularLocation>
        <location evidence="6">Cytoplasm</location>
    </subcellularLocation>
</comment>
<dbReference type="RefSeq" id="WP_210062233.1">
    <property type="nucleotide sequence ID" value="NZ_JAGGLJ010000026.1"/>
</dbReference>
<dbReference type="EC" id="2.7.1.23" evidence="6"/>
<dbReference type="InterPro" id="IPR017437">
    <property type="entry name" value="ATP-NAD_kinase_PpnK-typ_C"/>
</dbReference>
<keyword evidence="6" id="KW-0067">ATP-binding</keyword>
<feature type="binding site" evidence="6">
    <location>
        <position position="56"/>
    </location>
    <ligand>
        <name>NAD(+)</name>
        <dbReference type="ChEBI" id="CHEBI:57540"/>
    </ligand>
</feature>